<evidence type="ECO:0000313" key="1">
    <source>
        <dbReference type="EMBL" id="ETV77334.1"/>
    </source>
</evidence>
<dbReference type="OrthoDB" id="10528034at2759"/>
<proteinExistence type="predicted"/>
<dbReference type="EMBL" id="KI913133">
    <property type="protein sequence ID" value="ETV77334.1"/>
    <property type="molecule type" value="Genomic_DNA"/>
</dbReference>
<dbReference type="VEuPathDB" id="FungiDB:H257_08780"/>
<dbReference type="RefSeq" id="XP_009833121.1">
    <property type="nucleotide sequence ID" value="XM_009834819.1"/>
</dbReference>
<accession>W4GE39</accession>
<name>W4GE39_APHAT</name>
<protein>
    <submittedName>
        <fullName evidence="1">Uncharacterized protein</fullName>
    </submittedName>
</protein>
<dbReference type="GeneID" id="20810776"/>
<organism evidence="1">
    <name type="scientific">Aphanomyces astaci</name>
    <name type="common">Crayfish plague agent</name>
    <dbReference type="NCBI Taxonomy" id="112090"/>
    <lineage>
        <taxon>Eukaryota</taxon>
        <taxon>Sar</taxon>
        <taxon>Stramenopiles</taxon>
        <taxon>Oomycota</taxon>
        <taxon>Saprolegniomycetes</taxon>
        <taxon>Saprolegniales</taxon>
        <taxon>Verrucalvaceae</taxon>
        <taxon>Aphanomyces</taxon>
    </lineage>
</organism>
<gene>
    <name evidence="1" type="ORF">H257_08780</name>
</gene>
<sequence length="180" mass="19759">MAGDVLEDKLGLMMLVPSDTTMRACDVGENRNSPNSELQADSALQVAANCIAVVQPPCWCAPHQNSLSLAASATHAFDPKRWVAHEVYYVDQASAAINGILSLRIQNTFYIFDLKIWRVFVIEEPADIPDRLVRDALDQVAPQHVAENVSTSVNYYRRSSNLASPFAKSTLKLQAGGGLW</sequence>
<dbReference type="AlphaFoldDB" id="W4GE39"/>
<reference evidence="1" key="1">
    <citation type="submission" date="2013-12" db="EMBL/GenBank/DDBJ databases">
        <title>The Genome Sequence of Aphanomyces astaci APO3.</title>
        <authorList>
            <consortium name="The Broad Institute Genomics Platform"/>
            <person name="Russ C."/>
            <person name="Tyler B."/>
            <person name="van West P."/>
            <person name="Dieguez-Uribeondo J."/>
            <person name="Young S.K."/>
            <person name="Zeng Q."/>
            <person name="Gargeya S."/>
            <person name="Fitzgerald M."/>
            <person name="Abouelleil A."/>
            <person name="Alvarado L."/>
            <person name="Chapman S.B."/>
            <person name="Gainer-Dewar J."/>
            <person name="Goldberg J."/>
            <person name="Griggs A."/>
            <person name="Gujja S."/>
            <person name="Hansen M."/>
            <person name="Howarth C."/>
            <person name="Imamovic A."/>
            <person name="Ireland A."/>
            <person name="Larimer J."/>
            <person name="McCowan C."/>
            <person name="Murphy C."/>
            <person name="Pearson M."/>
            <person name="Poon T.W."/>
            <person name="Priest M."/>
            <person name="Roberts A."/>
            <person name="Saif S."/>
            <person name="Shea T."/>
            <person name="Sykes S."/>
            <person name="Wortman J."/>
            <person name="Nusbaum C."/>
            <person name="Birren B."/>
        </authorList>
    </citation>
    <scope>NUCLEOTIDE SEQUENCE [LARGE SCALE GENOMIC DNA]</scope>
    <source>
        <strain evidence="1">APO3</strain>
    </source>
</reference>